<reference evidence="2 3" key="1">
    <citation type="submission" date="2019-02" db="EMBL/GenBank/DDBJ databases">
        <title>The genomic architecture of introgression among sibling species of bacteria.</title>
        <authorList>
            <person name="Cavassim M.I.A."/>
            <person name="Moeskjaer S."/>
            <person name="Moslemi C."/>
            <person name="Fields B."/>
            <person name="Bachmann A."/>
            <person name="Vilhjalmsson B."/>
            <person name="Schierup M.H."/>
            <person name="Young J.P.W."/>
            <person name="Andersen S.U."/>
        </authorList>
    </citation>
    <scope>NUCLEOTIDE SEQUENCE [LARGE SCALE GENOMIC DNA]</scope>
    <source>
        <strain evidence="2 3">SM145A</strain>
    </source>
</reference>
<evidence type="ECO:0000313" key="3">
    <source>
        <dbReference type="Proteomes" id="UP000293652"/>
    </source>
</evidence>
<dbReference type="AlphaFoldDB" id="A0A3S3WA56"/>
<evidence type="ECO:0000256" key="1">
    <source>
        <dbReference type="HAMAP-Rule" id="MF_01187"/>
    </source>
</evidence>
<dbReference type="GeneID" id="303216670"/>
<dbReference type="PANTHER" id="PTHR33505">
    <property type="entry name" value="ZGC:162634"/>
    <property type="match status" value="1"/>
</dbReference>
<dbReference type="RefSeq" id="WP_012759389.1">
    <property type="nucleotide sequence ID" value="NZ_JAAXBV010000005.1"/>
</dbReference>
<proteinExistence type="inferred from homology"/>
<dbReference type="HAMAP" id="MF_01187">
    <property type="entry name" value="UPF0434"/>
    <property type="match status" value="1"/>
</dbReference>
<protein>
    <recommendedName>
        <fullName evidence="1">UPF0434 protein ELI03_21020</fullName>
    </recommendedName>
</protein>
<dbReference type="PANTHER" id="PTHR33505:SF4">
    <property type="entry name" value="PROTEIN PREY, MITOCHONDRIAL"/>
    <property type="match status" value="1"/>
</dbReference>
<comment type="similarity">
    <text evidence="1">Belongs to the UPF0434 family.</text>
</comment>
<gene>
    <name evidence="2" type="ORF">ELI03_21020</name>
</gene>
<dbReference type="Gene3D" id="2.20.25.10">
    <property type="match status" value="1"/>
</dbReference>
<dbReference type="SUPFAM" id="SSF158997">
    <property type="entry name" value="Trm112p-like"/>
    <property type="match status" value="1"/>
</dbReference>
<name>A0A3S3WA56_RHILE</name>
<dbReference type="InterPro" id="IPR005651">
    <property type="entry name" value="Trm112-like"/>
</dbReference>
<organism evidence="2 3">
    <name type="scientific">Rhizobium leguminosarum</name>
    <dbReference type="NCBI Taxonomy" id="384"/>
    <lineage>
        <taxon>Bacteria</taxon>
        <taxon>Pseudomonadati</taxon>
        <taxon>Pseudomonadota</taxon>
        <taxon>Alphaproteobacteria</taxon>
        <taxon>Hyphomicrobiales</taxon>
        <taxon>Rhizobiaceae</taxon>
        <taxon>Rhizobium/Agrobacterium group</taxon>
        <taxon>Rhizobium</taxon>
    </lineage>
</organism>
<dbReference type="EMBL" id="SIPC01000001">
    <property type="protein sequence ID" value="TAX74076.1"/>
    <property type="molecule type" value="Genomic_DNA"/>
</dbReference>
<accession>A0A3S3WA56</accession>
<dbReference type="Proteomes" id="UP000293652">
    <property type="component" value="Unassembled WGS sequence"/>
</dbReference>
<dbReference type="GO" id="GO:0005829">
    <property type="term" value="C:cytosol"/>
    <property type="evidence" value="ECO:0007669"/>
    <property type="project" value="TreeGrafter"/>
</dbReference>
<evidence type="ECO:0000313" key="2">
    <source>
        <dbReference type="EMBL" id="TAX74076.1"/>
    </source>
</evidence>
<sequence>MDEKLSRVDPKLLDLLVCPLSKGRLSYDREQNELVSEKARLAYPIRDGIPIMLVSEARRLDE</sequence>
<dbReference type="FunFam" id="2.20.25.10:FF:000002">
    <property type="entry name" value="UPF0434 protein YcaR"/>
    <property type="match status" value="1"/>
</dbReference>
<dbReference type="Pfam" id="PF03966">
    <property type="entry name" value="Trm112p"/>
    <property type="match status" value="1"/>
</dbReference>
<comment type="caution">
    <text evidence="2">The sequence shown here is derived from an EMBL/GenBank/DDBJ whole genome shotgun (WGS) entry which is preliminary data.</text>
</comment>